<reference evidence="2" key="1">
    <citation type="submission" date="2020-08" db="EMBL/GenBank/DDBJ databases">
        <title>Multicomponent nature underlies the extraordinary mechanical properties of spider dragline silk.</title>
        <authorList>
            <person name="Kono N."/>
            <person name="Nakamura H."/>
            <person name="Mori M."/>
            <person name="Yoshida Y."/>
            <person name="Ohtoshi R."/>
            <person name="Malay A.D."/>
            <person name="Moran D.A.P."/>
            <person name="Tomita M."/>
            <person name="Numata K."/>
            <person name="Arakawa K."/>
        </authorList>
    </citation>
    <scope>NUCLEOTIDE SEQUENCE</scope>
</reference>
<dbReference type="Proteomes" id="UP000887013">
    <property type="component" value="Unassembled WGS sequence"/>
</dbReference>
<protein>
    <submittedName>
        <fullName evidence="2">Uncharacterized protein</fullName>
    </submittedName>
</protein>
<feature type="compositionally biased region" description="Basic residues" evidence="1">
    <location>
        <begin position="42"/>
        <end position="57"/>
    </location>
</feature>
<accession>A0A8X6IFE0</accession>
<dbReference type="AlphaFoldDB" id="A0A8X6IFE0"/>
<organism evidence="2 3">
    <name type="scientific">Nephila pilipes</name>
    <name type="common">Giant wood spider</name>
    <name type="synonym">Nephila maculata</name>
    <dbReference type="NCBI Taxonomy" id="299642"/>
    <lineage>
        <taxon>Eukaryota</taxon>
        <taxon>Metazoa</taxon>
        <taxon>Ecdysozoa</taxon>
        <taxon>Arthropoda</taxon>
        <taxon>Chelicerata</taxon>
        <taxon>Arachnida</taxon>
        <taxon>Araneae</taxon>
        <taxon>Araneomorphae</taxon>
        <taxon>Entelegynae</taxon>
        <taxon>Araneoidea</taxon>
        <taxon>Nephilidae</taxon>
        <taxon>Nephila</taxon>
    </lineage>
</organism>
<evidence type="ECO:0000313" key="3">
    <source>
        <dbReference type="Proteomes" id="UP000887013"/>
    </source>
</evidence>
<proteinExistence type="predicted"/>
<keyword evidence="3" id="KW-1185">Reference proteome</keyword>
<dbReference type="EMBL" id="BMAW01090222">
    <property type="protein sequence ID" value="GFS43681.1"/>
    <property type="molecule type" value="Genomic_DNA"/>
</dbReference>
<feature type="compositionally biased region" description="Polar residues" evidence="1">
    <location>
        <begin position="21"/>
        <end position="34"/>
    </location>
</feature>
<feature type="region of interest" description="Disordered" evidence="1">
    <location>
        <begin position="21"/>
        <end position="128"/>
    </location>
</feature>
<sequence length="128" mass="14231">MSDFMDFDGLKRACSTGQSSFSTWAFHGQTSTSFKKTDPKRRSSPVPRKKSSKRRHEGKAPTDLLLLIRPHVPDLKVRPHDPRISRGPDRTIPDLRGPTVDPQISRGPCTIPDLKSQTTAPDSRSPTA</sequence>
<feature type="compositionally biased region" description="Polar residues" evidence="1">
    <location>
        <begin position="115"/>
        <end position="128"/>
    </location>
</feature>
<feature type="compositionally biased region" description="Basic and acidic residues" evidence="1">
    <location>
        <begin position="71"/>
        <end position="93"/>
    </location>
</feature>
<gene>
    <name evidence="2" type="ORF">NPIL_421841</name>
</gene>
<comment type="caution">
    <text evidence="2">The sequence shown here is derived from an EMBL/GenBank/DDBJ whole genome shotgun (WGS) entry which is preliminary data.</text>
</comment>
<evidence type="ECO:0000256" key="1">
    <source>
        <dbReference type="SAM" id="MobiDB-lite"/>
    </source>
</evidence>
<evidence type="ECO:0000313" key="2">
    <source>
        <dbReference type="EMBL" id="GFS43681.1"/>
    </source>
</evidence>
<name>A0A8X6IFE0_NEPPI</name>